<gene>
    <name evidence="2" type="ORF">GII14_05755</name>
</gene>
<dbReference type="Pfam" id="PF06067">
    <property type="entry name" value="DUF932"/>
    <property type="match status" value="1"/>
</dbReference>
<dbReference type="KEGG" id="schk:GII14_05755"/>
<reference evidence="2 3" key="1">
    <citation type="submission" date="2019-11" db="EMBL/GenBank/DDBJ databases">
        <title>Complete Genome Sequence of Shewanella chilikensis Strain DC57, Isolated from Corroded Seal Rings at a floating production facility in Australia.</title>
        <authorList>
            <person name="Salgar-Chaparro S.J."/>
            <person name="Castillo-Villamizar G.A."/>
            <person name="Poehlein A."/>
            <person name="Daniel R."/>
            <person name="Machuca L."/>
        </authorList>
    </citation>
    <scope>NUCLEOTIDE SEQUENCE [LARGE SCALE GENOMIC DNA]</scope>
    <source>
        <strain evidence="2 3">DC57</strain>
    </source>
</reference>
<dbReference type="RefSeq" id="WP_023049207.1">
    <property type="nucleotide sequence ID" value="NZ_CP045857.1"/>
</dbReference>
<organism evidence="2 3">
    <name type="scientific">Shewanella chilikensis</name>
    <dbReference type="NCBI Taxonomy" id="558541"/>
    <lineage>
        <taxon>Bacteria</taxon>
        <taxon>Pseudomonadati</taxon>
        <taxon>Pseudomonadota</taxon>
        <taxon>Gammaproteobacteria</taxon>
        <taxon>Alteromonadales</taxon>
        <taxon>Shewanellaceae</taxon>
        <taxon>Shewanella</taxon>
    </lineage>
</organism>
<name>A0A6G7LPU6_9GAMM</name>
<dbReference type="InterPro" id="IPR026325">
    <property type="entry name" value="DUF932"/>
</dbReference>
<dbReference type="AlphaFoldDB" id="A0A6G7LPU6"/>
<protein>
    <submittedName>
        <fullName evidence="2">DUF932 domain-containing protein</fullName>
    </submittedName>
</protein>
<accession>A0A6G7LPU6</accession>
<sequence length="275" mass="31019">MLASRFASRSPVLRSDSPLSDDQIHRVAPSIFADAPHESRSQRYAYIPTATVLTELRKEGFQPFMVTQTRTRHEDRRDYTKHMIRLRHASQINARGEANEIILLNSHDGTSSYQMLAGMFRFVCSNGLVCGDTVADVRVPHKGDVAGQVIEGAYQVLHGFDRALESRESMQAITLDEGEAEVFARAALSLKYDDPDKPAPITESQILMPRRFDDRRPDLWMTFNRVQENLTKGGLSGRSANGRRQQTRPVQGIDSDVRLNRALWLLADGLRQLKA</sequence>
<evidence type="ECO:0000313" key="3">
    <source>
        <dbReference type="Proteomes" id="UP000502117"/>
    </source>
</evidence>
<feature type="region of interest" description="Disordered" evidence="1">
    <location>
        <begin position="1"/>
        <end position="20"/>
    </location>
</feature>
<dbReference type="EMBL" id="CP045857">
    <property type="protein sequence ID" value="QIJ03734.1"/>
    <property type="molecule type" value="Genomic_DNA"/>
</dbReference>
<evidence type="ECO:0000256" key="1">
    <source>
        <dbReference type="SAM" id="MobiDB-lite"/>
    </source>
</evidence>
<evidence type="ECO:0000313" key="2">
    <source>
        <dbReference type="EMBL" id="QIJ03734.1"/>
    </source>
</evidence>
<proteinExistence type="predicted"/>
<dbReference type="Proteomes" id="UP000502117">
    <property type="component" value="Chromosome"/>
</dbReference>